<keyword evidence="2" id="KW-0808">Transferase</keyword>
<dbReference type="Gene3D" id="3.40.50.2000">
    <property type="entry name" value="Glycogen Phosphorylase B"/>
    <property type="match status" value="1"/>
</dbReference>
<evidence type="ECO:0000259" key="1">
    <source>
        <dbReference type="Pfam" id="PF00534"/>
    </source>
</evidence>
<dbReference type="GO" id="GO:0016757">
    <property type="term" value="F:glycosyltransferase activity"/>
    <property type="evidence" value="ECO:0007669"/>
    <property type="project" value="UniProtKB-KW"/>
</dbReference>
<comment type="caution">
    <text evidence="2">The sequence shown here is derived from an EMBL/GenBank/DDBJ whole genome shotgun (WGS) entry which is preliminary data.</text>
</comment>
<evidence type="ECO:0000313" key="2">
    <source>
        <dbReference type="EMBL" id="MDY0409425.1"/>
    </source>
</evidence>
<name>A0ABU5CSS9_9BACI</name>
<feature type="domain" description="Glycosyl transferase family 1" evidence="1">
    <location>
        <begin position="19"/>
        <end position="166"/>
    </location>
</feature>
<evidence type="ECO:0000313" key="3">
    <source>
        <dbReference type="Proteomes" id="UP001275315"/>
    </source>
</evidence>
<dbReference type="SUPFAM" id="SSF53756">
    <property type="entry name" value="UDP-Glycosyltransferase/glycogen phosphorylase"/>
    <property type="match status" value="1"/>
</dbReference>
<gene>
    <name evidence="2" type="ORF">RWD45_13625</name>
</gene>
<dbReference type="EC" id="2.4.-.-" evidence="2"/>
<dbReference type="CDD" id="cd03811">
    <property type="entry name" value="GT4_GT28_WabH-like"/>
    <property type="match status" value="1"/>
</dbReference>
<organism evidence="2 3">
    <name type="scientific">Paracerasibacillus soli</name>
    <dbReference type="NCBI Taxonomy" id="480284"/>
    <lineage>
        <taxon>Bacteria</taxon>
        <taxon>Bacillati</taxon>
        <taxon>Bacillota</taxon>
        <taxon>Bacilli</taxon>
        <taxon>Bacillales</taxon>
        <taxon>Bacillaceae</taxon>
        <taxon>Paracerasibacillus</taxon>
    </lineage>
</organism>
<dbReference type="InterPro" id="IPR001296">
    <property type="entry name" value="Glyco_trans_1"/>
</dbReference>
<dbReference type="Proteomes" id="UP001275315">
    <property type="component" value="Unassembled WGS sequence"/>
</dbReference>
<proteinExistence type="predicted"/>
<sequence length="193" mass="21497">MSSEFLHLGTEPPSYPLPQKDDVNFITIGRLSPEKDHEKLLNAFSHIAADKNNIKLYIVGEGALEETIKNIISTLHLTNKVFLTGQLTNPYALLNQCDCFILSSNYEGQAIVLLEALILGKPIITTDSPGPRSVLEGGYGLIVENSVTGLVEGMRRFLNGGKLNNKVFDYESYQEEALNMFYEKVCDLNEQEL</sequence>
<dbReference type="RefSeq" id="WP_320380635.1">
    <property type="nucleotide sequence ID" value="NZ_JAWDIQ010000002.1"/>
</dbReference>
<protein>
    <submittedName>
        <fullName evidence="2">Glycosyltransferase</fullName>
        <ecNumber evidence="2">2.4.-.-</ecNumber>
    </submittedName>
</protein>
<keyword evidence="3" id="KW-1185">Reference proteome</keyword>
<accession>A0ABU5CSS9</accession>
<reference evidence="2 3" key="1">
    <citation type="submission" date="2023-10" db="EMBL/GenBank/DDBJ databases">
        <title>Virgibacillus soli CC-YMP-6 genome.</title>
        <authorList>
            <person name="Miliotis G."/>
            <person name="Sengupta P."/>
            <person name="Hameed A."/>
            <person name="Chuvochina M."/>
            <person name="Mcdonagh F."/>
            <person name="Simpson A.C."/>
            <person name="Singh N.K."/>
            <person name="Rekha P.D."/>
            <person name="Raman K."/>
            <person name="Hugenholtz P."/>
            <person name="Venkateswaran K."/>
        </authorList>
    </citation>
    <scope>NUCLEOTIDE SEQUENCE [LARGE SCALE GENOMIC DNA]</scope>
    <source>
        <strain evidence="2 3">CC-YMP-6</strain>
    </source>
</reference>
<dbReference type="PANTHER" id="PTHR12526:SF630">
    <property type="entry name" value="GLYCOSYLTRANSFERASE"/>
    <property type="match status" value="1"/>
</dbReference>
<keyword evidence="2" id="KW-0328">Glycosyltransferase</keyword>
<dbReference type="EMBL" id="JAWDIQ010000002">
    <property type="protein sequence ID" value="MDY0409425.1"/>
    <property type="molecule type" value="Genomic_DNA"/>
</dbReference>
<dbReference type="Pfam" id="PF00534">
    <property type="entry name" value="Glycos_transf_1"/>
    <property type="match status" value="1"/>
</dbReference>
<dbReference type="PANTHER" id="PTHR12526">
    <property type="entry name" value="GLYCOSYLTRANSFERASE"/>
    <property type="match status" value="1"/>
</dbReference>